<dbReference type="EMBL" id="CAKOAT010096599">
    <property type="protein sequence ID" value="CAH8321854.1"/>
    <property type="molecule type" value="Genomic_DNA"/>
</dbReference>
<comment type="caution">
    <text evidence="1">The sequence shown here is derived from an EMBL/GenBank/DDBJ whole genome shotgun (WGS) entry which is preliminary data.</text>
</comment>
<keyword evidence="2" id="KW-1185">Reference proteome</keyword>
<name>A0ABC8JKL4_ERUVS</name>
<accession>A0ABC8JKL4</accession>
<dbReference type="AlphaFoldDB" id="A0ABC8JKL4"/>
<proteinExistence type="predicted"/>
<reference evidence="1 2" key="1">
    <citation type="submission" date="2022-03" db="EMBL/GenBank/DDBJ databases">
        <authorList>
            <person name="Macdonald S."/>
            <person name="Ahmed S."/>
            <person name="Newling K."/>
        </authorList>
    </citation>
    <scope>NUCLEOTIDE SEQUENCE [LARGE SCALE GENOMIC DNA]</scope>
</reference>
<dbReference type="PANTHER" id="PTHR12947">
    <property type="entry name" value="AMSH-LIKE PROTEASE"/>
    <property type="match status" value="1"/>
</dbReference>
<dbReference type="Proteomes" id="UP001642260">
    <property type="component" value="Unassembled WGS sequence"/>
</dbReference>
<dbReference type="Gene3D" id="1.20.58.80">
    <property type="entry name" value="Phosphotransferase system, lactose/cellobiose-type IIA subunit"/>
    <property type="match status" value="1"/>
</dbReference>
<evidence type="ECO:0000313" key="1">
    <source>
        <dbReference type="EMBL" id="CAH8321854.1"/>
    </source>
</evidence>
<protein>
    <submittedName>
        <fullName evidence="1">Uncharacterized protein</fullName>
    </submittedName>
</protein>
<gene>
    <name evidence="1" type="ORF">ERUC_LOCUS9460</name>
</gene>
<organism evidence="1 2">
    <name type="scientific">Eruca vesicaria subsp. sativa</name>
    <name type="common">Garden rocket</name>
    <name type="synonym">Eruca sativa</name>
    <dbReference type="NCBI Taxonomy" id="29727"/>
    <lineage>
        <taxon>Eukaryota</taxon>
        <taxon>Viridiplantae</taxon>
        <taxon>Streptophyta</taxon>
        <taxon>Embryophyta</taxon>
        <taxon>Tracheophyta</taxon>
        <taxon>Spermatophyta</taxon>
        <taxon>Magnoliopsida</taxon>
        <taxon>eudicotyledons</taxon>
        <taxon>Gunneridae</taxon>
        <taxon>Pentapetalae</taxon>
        <taxon>rosids</taxon>
        <taxon>malvids</taxon>
        <taxon>Brassicales</taxon>
        <taxon>Brassicaceae</taxon>
        <taxon>Brassiceae</taxon>
        <taxon>Eruca</taxon>
    </lineage>
</organism>
<evidence type="ECO:0000313" key="2">
    <source>
        <dbReference type="Proteomes" id="UP001642260"/>
    </source>
</evidence>
<sequence>MKIDLNKVARKIEVDNCNPLRNYYRIADNLLRQISMCTYETFVYILPLKSYKFCSFSRSLISETVPFHQDYQASLPQARLGSRKKLRSVINELESLKPEFDCRVDELNREDDESHRIGSDFPVVSRDAVKWPPVHRDPYSRPDIKKVQDFKVSV</sequence>
<dbReference type="PANTHER" id="PTHR12947:SF18">
    <property type="entry name" value="AMSH-LIKE UBIQUITIN THIOESTERASE 3"/>
    <property type="match status" value="1"/>
</dbReference>